<keyword evidence="5" id="KW-0408">Iron</keyword>
<evidence type="ECO:0000256" key="6">
    <source>
        <dbReference type="ARBA" id="ARBA00023014"/>
    </source>
</evidence>
<dbReference type="SFLD" id="SFLDG01386">
    <property type="entry name" value="main_SPASM_domain-containing"/>
    <property type="match status" value="2"/>
</dbReference>
<dbReference type="InterPro" id="IPR023867">
    <property type="entry name" value="Sulphatase_maturase_rSAM"/>
</dbReference>
<dbReference type="InterPro" id="IPR058240">
    <property type="entry name" value="rSAM_sf"/>
</dbReference>
<comment type="cofactor">
    <cofactor evidence="1">
        <name>[4Fe-4S] cluster</name>
        <dbReference type="ChEBI" id="CHEBI:49883"/>
    </cofactor>
</comment>
<evidence type="ECO:0000256" key="2">
    <source>
        <dbReference type="ARBA" id="ARBA00022485"/>
    </source>
</evidence>
<dbReference type="SFLD" id="SFLDG01072">
    <property type="entry name" value="dehydrogenase_like"/>
    <property type="match status" value="1"/>
</dbReference>
<protein>
    <recommendedName>
        <fullName evidence="7">Radical SAM core domain-containing protein</fullName>
    </recommendedName>
</protein>
<dbReference type="CDD" id="cd01335">
    <property type="entry name" value="Radical_SAM"/>
    <property type="match status" value="1"/>
</dbReference>
<dbReference type="SFLD" id="SFLDG01067">
    <property type="entry name" value="SPASM/twitch_domain_containing"/>
    <property type="match status" value="2"/>
</dbReference>
<evidence type="ECO:0000256" key="3">
    <source>
        <dbReference type="ARBA" id="ARBA00022691"/>
    </source>
</evidence>
<evidence type="ECO:0000313" key="9">
    <source>
        <dbReference type="Proteomes" id="UP000464657"/>
    </source>
</evidence>
<dbReference type="SFLD" id="SFLDS00029">
    <property type="entry name" value="Radical_SAM"/>
    <property type="match status" value="2"/>
</dbReference>
<reference evidence="8 9" key="1">
    <citation type="journal article" date="2013" name="Int. J. Syst. Evol. Microbiol.">
        <title>Kordia antarctica sp. nov., isolated from Antarctic seawater.</title>
        <authorList>
            <person name="Baek K."/>
            <person name="Choi A."/>
            <person name="Kang I."/>
            <person name="Lee K."/>
            <person name="Cho J.C."/>
        </authorList>
    </citation>
    <scope>NUCLEOTIDE SEQUENCE [LARGE SCALE GENOMIC DNA]</scope>
    <source>
        <strain evidence="8 9">IMCC3317</strain>
    </source>
</reference>
<dbReference type="InterPro" id="IPR013785">
    <property type="entry name" value="Aldolase_TIM"/>
</dbReference>
<dbReference type="GO" id="GO:0051539">
    <property type="term" value="F:4 iron, 4 sulfur cluster binding"/>
    <property type="evidence" value="ECO:0007669"/>
    <property type="project" value="UniProtKB-KW"/>
</dbReference>
<gene>
    <name evidence="8" type="ORF">IMCC3317_23090</name>
</gene>
<dbReference type="SFLD" id="SFLDG01384">
    <property type="entry name" value="thioether_bond_formation_requi"/>
    <property type="match status" value="1"/>
</dbReference>
<evidence type="ECO:0000256" key="4">
    <source>
        <dbReference type="ARBA" id="ARBA00022723"/>
    </source>
</evidence>
<dbReference type="PROSITE" id="PS01305">
    <property type="entry name" value="MOAA_NIFB_PQQE"/>
    <property type="match status" value="1"/>
</dbReference>
<dbReference type="SUPFAM" id="SSF102114">
    <property type="entry name" value="Radical SAM enzymes"/>
    <property type="match status" value="1"/>
</dbReference>
<dbReference type="InterPro" id="IPR007197">
    <property type="entry name" value="rSAM"/>
</dbReference>
<dbReference type="GO" id="GO:0016491">
    <property type="term" value="F:oxidoreductase activity"/>
    <property type="evidence" value="ECO:0007669"/>
    <property type="project" value="InterPro"/>
</dbReference>
<dbReference type="KEGG" id="kan:IMCC3317_23090"/>
<dbReference type="Pfam" id="PF04055">
    <property type="entry name" value="Radical_SAM"/>
    <property type="match status" value="1"/>
</dbReference>
<dbReference type="GO" id="GO:0046872">
    <property type="term" value="F:metal ion binding"/>
    <property type="evidence" value="ECO:0007669"/>
    <property type="project" value="UniProtKB-KW"/>
</dbReference>
<dbReference type="PANTHER" id="PTHR43273">
    <property type="entry name" value="ANAEROBIC SULFATASE-MATURATING ENZYME HOMOLOG ASLB-RELATED"/>
    <property type="match status" value="1"/>
</dbReference>
<dbReference type="Proteomes" id="UP000464657">
    <property type="component" value="Chromosome"/>
</dbReference>
<dbReference type="AlphaFoldDB" id="A0A7L4ZKI3"/>
<evidence type="ECO:0000313" key="8">
    <source>
        <dbReference type="EMBL" id="QHI36939.1"/>
    </source>
</evidence>
<dbReference type="PROSITE" id="PS51918">
    <property type="entry name" value="RADICAL_SAM"/>
    <property type="match status" value="1"/>
</dbReference>
<dbReference type="InterPro" id="IPR000385">
    <property type="entry name" value="MoaA_NifB_PqqE_Fe-S-bd_CS"/>
</dbReference>
<keyword evidence="6" id="KW-0411">Iron-sulfur</keyword>
<feature type="domain" description="Radical SAM core" evidence="7">
    <location>
        <begin position="5"/>
        <end position="237"/>
    </location>
</feature>
<keyword evidence="2" id="KW-0004">4Fe-4S</keyword>
<keyword evidence="9" id="KW-1185">Reference proteome</keyword>
<evidence type="ECO:0000259" key="7">
    <source>
        <dbReference type="PROSITE" id="PS51918"/>
    </source>
</evidence>
<dbReference type="Gene3D" id="3.20.20.70">
    <property type="entry name" value="Aldolase class I"/>
    <property type="match status" value="1"/>
</dbReference>
<proteinExistence type="predicted"/>
<name>A0A7L4ZKI3_9FLAO</name>
<dbReference type="RefSeq" id="WP_160129607.1">
    <property type="nucleotide sequence ID" value="NZ_CP019288.1"/>
</dbReference>
<evidence type="ECO:0000256" key="1">
    <source>
        <dbReference type="ARBA" id="ARBA00001966"/>
    </source>
</evidence>
<accession>A0A7L4ZKI3</accession>
<keyword evidence="4" id="KW-0479">Metal-binding</keyword>
<sequence length="394" mass="44515">MEISDTALKCRFAIIKIASRCNLNCTYCYVYNKGDFSYLLQPKVMSNDTVDSFVLQTKKHCVAHNIKEFIFIFHGGEPLLAGKEFIQYFVDKVNLEFSEITTRPRFTVQTNAVLLDKEWCELFDSLKISVGISIDGPKVYNDQNRVYHSKKGSYDDIVKGINKVKKYGKSSLGILSVLNIEIPPKEMYDFFVDLNVPTVNILLPDGNYDNPPEGLEDDNNSLAYSDWLIELFDLWYDDKSKMNISLFKNLIFLILGHKVSADEFGTGTTDALVIETNGAIEPLDVLKICGDGFTLGDANVNNTSFDEALNTPLAKRYQLSHKILAKKCQECLVKDICGGGNLPHRYSSENDFDNPSIYCPNLYKLISHIQNRVIATLPEDLVRDSGIVKLEFTN</sequence>
<keyword evidence="3" id="KW-0949">S-adenosyl-L-methionine</keyword>
<evidence type="ECO:0000256" key="5">
    <source>
        <dbReference type="ARBA" id="ARBA00023004"/>
    </source>
</evidence>
<dbReference type="PANTHER" id="PTHR43273:SF8">
    <property type="entry name" value="RADICAL SAM DOMAIN PROTEIN"/>
    <property type="match status" value="1"/>
</dbReference>
<dbReference type="EMBL" id="CP019288">
    <property type="protein sequence ID" value="QHI36939.1"/>
    <property type="molecule type" value="Genomic_DNA"/>
</dbReference>
<organism evidence="8 9">
    <name type="scientific">Kordia antarctica</name>
    <dbReference type="NCBI Taxonomy" id="1218801"/>
    <lineage>
        <taxon>Bacteria</taxon>
        <taxon>Pseudomonadati</taxon>
        <taxon>Bacteroidota</taxon>
        <taxon>Flavobacteriia</taxon>
        <taxon>Flavobacteriales</taxon>
        <taxon>Flavobacteriaceae</taxon>
        <taxon>Kordia</taxon>
    </lineage>
</organism>
<dbReference type="OrthoDB" id="9808591at2"/>